<organism evidence="1 2">
    <name type="scientific">Tritrichomonas musculus</name>
    <dbReference type="NCBI Taxonomy" id="1915356"/>
    <lineage>
        <taxon>Eukaryota</taxon>
        <taxon>Metamonada</taxon>
        <taxon>Parabasalia</taxon>
        <taxon>Tritrichomonadida</taxon>
        <taxon>Tritrichomonadidae</taxon>
        <taxon>Tritrichomonas</taxon>
    </lineage>
</organism>
<gene>
    <name evidence="1" type="ORF">M9Y10_011729</name>
</gene>
<dbReference type="Gene3D" id="3.80.10.10">
    <property type="entry name" value="Ribonuclease Inhibitor"/>
    <property type="match status" value="1"/>
</dbReference>
<dbReference type="Proteomes" id="UP001470230">
    <property type="component" value="Unassembled WGS sequence"/>
</dbReference>
<keyword evidence="2" id="KW-1185">Reference proteome</keyword>
<dbReference type="EMBL" id="JAPFFF010000017">
    <property type="protein sequence ID" value="KAK8864035.1"/>
    <property type="molecule type" value="Genomic_DNA"/>
</dbReference>
<dbReference type="InterPro" id="IPR032675">
    <property type="entry name" value="LRR_dom_sf"/>
</dbReference>
<reference evidence="1 2" key="1">
    <citation type="submission" date="2024-04" db="EMBL/GenBank/DDBJ databases">
        <title>Tritrichomonas musculus Genome.</title>
        <authorList>
            <person name="Alves-Ferreira E."/>
            <person name="Grigg M."/>
            <person name="Lorenzi H."/>
            <person name="Galac M."/>
        </authorList>
    </citation>
    <scope>NUCLEOTIDE SEQUENCE [LARGE SCALE GENOMIC DNA]</scope>
    <source>
        <strain evidence="1 2">EAF2021</strain>
    </source>
</reference>
<evidence type="ECO:0000313" key="1">
    <source>
        <dbReference type="EMBL" id="KAK8864035.1"/>
    </source>
</evidence>
<comment type="caution">
    <text evidence="1">The sequence shown here is derived from an EMBL/GenBank/DDBJ whole genome shotgun (WGS) entry which is preliminary data.</text>
</comment>
<proteinExistence type="predicted"/>
<dbReference type="InterPro" id="IPR026906">
    <property type="entry name" value="LRR_5"/>
</dbReference>
<protein>
    <submittedName>
        <fullName evidence="1">Uncharacterized protein</fullName>
    </submittedName>
</protein>
<name>A0ABR2ILV8_9EUKA</name>
<evidence type="ECO:0000313" key="2">
    <source>
        <dbReference type="Proteomes" id="UP001470230"/>
    </source>
</evidence>
<accession>A0ABR2ILV8</accession>
<dbReference type="Pfam" id="PF13306">
    <property type="entry name" value="LRR_5"/>
    <property type="match status" value="2"/>
</dbReference>
<sequence>MSDLETIEFTEDTELKVNERNTFKLAGITEIAIPPTVEVIEKGWCMSLSNMSKFTIMPNKNFLNYNGDYILSKSDTESDIFNVLIFARRDIVTAKIPSSVKVIACGSFYDCARLYNVEFNEDSQLEIIEKESFIFCPFEKLSFPYHITQICEMAFVSCRNLKKVHFHESRWENGFPEFYFTKHCDSTSSHRCRRNGSWPLFLSNRNS</sequence>